<dbReference type="RefSeq" id="WP_193799719.1">
    <property type="nucleotide sequence ID" value="NZ_JADEWC010000003.1"/>
</dbReference>
<evidence type="ECO:0000313" key="1">
    <source>
        <dbReference type="EMBL" id="MBE9221528.1"/>
    </source>
</evidence>
<gene>
    <name evidence="1" type="ORF">IQ215_02345</name>
</gene>
<accession>A0ABR9V0X2</accession>
<dbReference type="Proteomes" id="UP000654604">
    <property type="component" value="Unassembled WGS sequence"/>
</dbReference>
<name>A0ABR9V0X2_9CHRO</name>
<organism evidence="1 2">
    <name type="scientific">Cyanobacterium stanieri LEGE 03274</name>
    <dbReference type="NCBI Taxonomy" id="1828756"/>
    <lineage>
        <taxon>Bacteria</taxon>
        <taxon>Bacillati</taxon>
        <taxon>Cyanobacteriota</taxon>
        <taxon>Cyanophyceae</taxon>
        <taxon>Oscillatoriophycideae</taxon>
        <taxon>Chroococcales</taxon>
        <taxon>Geminocystaceae</taxon>
        <taxon>Cyanobacterium</taxon>
    </lineage>
</organism>
<keyword evidence="2" id="KW-1185">Reference proteome</keyword>
<comment type="caution">
    <text evidence="1">The sequence shown here is derived from an EMBL/GenBank/DDBJ whole genome shotgun (WGS) entry which is preliminary data.</text>
</comment>
<evidence type="ECO:0000313" key="2">
    <source>
        <dbReference type="Proteomes" id="UP000654604"/>
    </source>
</evidence>
<protein>
    <submittedName>
        <fullName evidence="1">Uncharacterized protein</fullName>
    </submittedName>
</protein>
<reference evidence="1 2" key="1">
    <citation type="submission" date="2020-10" db="EMBL/GenBank/DDBJ databases">
        <authorList>
            <person name="Castelo-Branco R."/>
            <person name="Eusebio N."/>
            <person name="Adriana R."/>
            <person name="Vieira A."/>
            <person name="Brugerolle De Fraissinette N."/>
            <person name="Rezende De Castro R."/>
            <person name="Schneider M.P."/>
            <person name="Vasconcelos V."/>
            <person name="Leao P.N."/>
        </authorList>
    </citation>
    <scope>NUCLEOTIDE SEQUENCE [LARGE SCALE GENOMIC DNA]</scope>
    <source>
        <strain evidence="1 2">LEGE 03274</strain>
    </source>
</reference>
<sequence>MKSQIKDSNFTFEDILNLVRKLLTSEQIKLSQTIAQETQNNIKYRTKTFQSLLQQVKPIPQSFDIDQAKEDYFKEKYNL</sequence>
<proteinExistence type="predicted"/>
<dbReference type="EMBL" id="JADEWC010000003">
    <property type="protein sequence ID" value="MBE9221528.1"/>
    <property type="molecule type" value="Genomic_DNA"/>
</dbReference>